<name>A0A3A8EA52_9GAMM</name>
<evidence type="ECO:0000313" key="3">
    <source>
        <dbReference type="Proteomes" id="UP000282388"/>
    </source>
</evidence>
<evidence type="ECO:0000256" key="1">
    <source>
        <dbReference type="SAM" id="MobiDB-lite"/>
    </source>
</evidence>
<organism evidence="2 3">
    <name type="scientific">Acinetobacter tianfuensis</name>
    <dbReference type="NCBI Taxonomy" id="2419603"/>
    <lineage>
        <taxon>Bacteria</taxon>
        <taxon>Pseudomonadati</taxon>
        <taxon>Pseudomonadota</taxon>
        <taxon>Gammaproteobacteria</taxon>
        <taxon>Moraxellales</taxon>
        <taxon>Moraxellaceae</taxon>
        <taxon>Acinetobacter</taxon>
    </lineage>
</organism>
<dbReference type="EMBL" id="RAXV01000018">
    <property type="protein sequence ID" value="RKG31069.1"/>
    <property type="molecule type" value="Genomic_DNA"/>
</dbReference>
<dbReference type="AlphaFoldDB" id="A0A3A8EA52"/>
<dbReference type="RefSeq" id="WP_120402608.1">
    <property type="nucleotide sequence ID" value="NZ_RAXV01000018.1"/>
</dbReference>
<protein>
    <submittedName>
        <fullName evidence="2">Uncharacterized protein</fullName>
    </submittedName>
</protein>
<reference evidence="2 3" key="1">
    <citation type="submission" date="2018-09" db="EMBL/GenBank/DDBJ databases">
        <title>The draft genome of Acinetobacter spp. strains.</title>
        <authorList>
            <person name="Qin J."/>
            <person name="Feng Y."/>
            <person name="Zong Z."/>
        </authorList>
    </citation>
    <scope>NUCLEOTIDE SEQUENCE [LARGE SCALE GENOMIC DNA]</scope>
    <source>
        <strain evidence="2 3">WCHAc060012</strain>
    </source>
</reference>
<accession>A0A3A8EA52</accession>
<dbReference type="OrthoDB" id="6680376at2"/>
<dbReference type="Proteomes" id="UP000282388">
    <property type="component" value="Unassembled WGS sequence"/>
</dbReference>
<gene>
    <name evidence="2" type="ORF">D7V32_09290</name>
</gene>
<evidence type="ECO:0000313" key="2">
    <source>
        <dbReference type="EMBL" id="RKG31069.1"/>
    </source>
</evidence>
<sequence length="307" mass="35729">MQVVQNHQDRAKGTGHSPPPKDKNAVDLAILAGQRIEIQFDDMATTSLNDSSNIVCKMDAQRQYFIGYPKIFWENGYEWQHIGNNWEFGLAIGRAKDNDTSILYRSTRLGDRHTRLELINKNNHQILYTQDLLIQPFRNGCFYLPSAYSSEIESAFSLLQNNELPYRQRAAQMQAQSSFAETLDTACQWKLIRPNEYLFEGKKIRIMTDKALRPRFLCSKHYAAVAFMSRIGFTKTGYMEIMILNRETLESVGCRREFDSELNVEQRQQYQKGEFHLERIQIKERSSETQCLPVQFYFSDGTMQQGD</sequence>
<comment type="caution">
    <text evidence="2">The sequence shown here is derived from an EMBL/GenBank/DDBJ whole genome shotgun (WGS) entry which is preliminary data.</text>
</comment>
<proteinExistence type="predicted"/>
<keyword evidence="3" id="KW-1185">Reference proteome</keyword>
<feature type="region of interest" description="Disordered" evidence="1">
    <location>
        <begin position="1"/>
        <end position="24"/>
    </location>
</feature>